<dbReference type="Gramene" id="VVA33617">
    <property type="protein sequence ID" value="VVA33617"/>
    <property type="gene ID" value="Prudul26B025066"/>
</dbReference>
<dbReference type="AlphaFoldDB" id="A0A5E4G1J7"/>
<dbReference type="Proteomes" id="UP000327085">
    <property type="component" value="Chromosome 5"/>
</dbReference>
<dbReference type="InParanoid" id="A0A5E4G1J7"/>
<dbReference type="EMBL" id="CABIKO010000296">
    <property type="protein sequence ID" value="VVA33617.1"/>
    <property type="molecule type" value="Genomic_DNA"/>
</dbReference>
<name>A0A5E4G1J7_PRUDU</name>
<sequence>MYVPHSHQDSRVSPQLQSLHLDLDMPAWKPSCRSFGSRRTMKVEPGSLDIQTPHLTCARSLQRRTSPLPSNKCLMLCAGLDSSNSSECLVVSHPAIGCLGAVLVLC</sequence>
<reference evidence="2" key="1">
    <citation type="journal article" date="2020" name="Plant J.">
        <title>Transposons played a major role in the diversification between the closely related almond and peach genomes: results from the almond genome sequence.</title>
        <authorList>
            <person name="Alioto T."/>
            <person name="Alexiou K.G."/>
            <person name="Bardil A."/>
            <person name="Barteri F."/>
            <person name="Castanera R."/>
            <person name="Cruz F."/>
            <person name="Dhingra A."/>
            <person name="Duval H."/>
            <person name="Fernandez I Marti A."/>
            <person name="Frias L."/>
            <person name="Galan B."/>
            <person name="Garcia J.L."/>
            <person name="Howad W."/>
            <person name="Gomez-Garrido J."/>
            <person name="Gut M."/>
            <person name="Julca I."/>
            <person name="Morata J."/>
            <person name="Puigdomenech P."/>
            <person name="Ribeca P."/>
            <person name="Rubio Cabetas M.J."/>
            <person name="Vlasova A."/>
            <person name="Wirthensohn M."/>
            <person name="Garcia-Mas J."/>
            <person name="Gabaldon T."/>
            <person name="Casacuberta J.M."/>
            <person name="Arus P."/>
        </authorList>
    </citation>
    <scope>NUCLEOTIDE SEQUENCE [LARGE SCALE GENOMIC DNA]</scope>
    <source>
        <strain evidence="2">cv. Texas</strain>
    </source>
</reference>
<accession>A0A5E4G1J7</accession>
<organism evidence="1 2">
    <name type="scientific">Prunus dulcis</name>
    <name type="common">Almond</name>
    <name type="synonym">Amygdalus dulcis</name>
    <dbReference type="NCBI Taxonomy" id="3755"/>
    <lineage>
        <taxon>Eukaryota</taxon>
        <taxon>Viridiplantae</taxon>
        <taxon>Streptophyta</taxon>
        <taxon>Embryophyta</taxon>
        <taxon>Tracheophyta</taxon>
        <taxon>Spermatophyta</taxon>
        <taxon>Magnoliopsida</taxon>
        <taxon>eudicotyledons</taxon>
        <taxon>Gunneridae</taxon>
        <taxon>Pentapetalae</taxon>
        <taxon>rosids</taxon>
        <taxon>fabids</taxon>
        <taxon>Rosales</taxon>
        <taxon>Rosaceae</taxon>
        <taxon>Amygdaloideae</taxon>
        <taxon>Amygdaleae</taxon>
        <taxon>Prunus</taxon>
    </lineage>
</organism>
<protein>
    <submittedName>
        <fullName evidence="1">Uncharacterized protein</fullName>
    </submittedName>
</protein>
<evidence type="ECO:0000313" key="1">
    <source>
        <dbReference type="EMBL" id="VVA33617.1"/>
    </source>
</evidence>
<evidence type="ECO:0000313" key="2">
    <source>
        <dbReference type="Proteomes" id="UP000327085"/>
    </source>
</evidence>
<gene>
    <name evidence="1" type="ORF">ALMOND_2B025066</name>
</gene>
<proteinExistence type="predicted"/>